<keyword evidence="2" id="KW-1185">Reference proteome</keyword>
<dbReference type="GO" id="GO:0005743">
    <property type="term" value="C:mitochondrial inner membrane"/>
    <property type="evidence" value="ECO:0007669"/>
    <property type="project" value="TreeGrafter"/>
</dbReference>
<dbReference type="GO" id="GO:0033615">
    <property type="term" value="P:mitochondrial proton-transporting ATP synthase complex assembly"/>
    <property type="evidence" value="ECO:0007669"/>
    <property type="project" value="TreeGrafter"/>
</dbReference>
<dbReference type="Pfam" id="PF05176">
    <property type="entry name" value="ATP-synt_10"/>
    <property type="match status" value="1"/>
</dbReference>
<dbReference type="EMBL" id="MU001682">
    <property type="protein sequence ID" value="KAF2456808.1"/>
    <property type="molecule type" value="Genomic_DNA"/>
</dbReference>
<accession>A0A6A6NYY5</accession>
<dbReference type="PANTHER" id="PTHR28106">
    <property type="entry name" value="MITOCHONDRIAL ATPASE COMPLEX SUBUNIT ATP10"/>
    <property type="match status" value="1"/>
</dbReference>
<sequence length="260" mass="28887">MGAGASSPPVTCLSCPRLLTYLLLAPRAAFRAKTLFTPYFRSFTNIDPTYRGKTFVANPRLFRSDLALYFPNLQGLTLADASAPQDTTPVLCGRVSVVTLYSSRWGEEQAQTWVDGQQNPRVEQALREAPEGVAQKVDINVEENPLKAGILKLFFFNLRRQRPVEEHGRYFVVRRGVSHSIRETIGLVNEKVCYVYLLDRNCKIRWAGSGDATPEEKESMAKGLRKLIYEAQSRNGAESAEQVLKEDLEGRAAAAAAATS</sequence>
<dbReference type="Proteomes" id="UP000799766">
    <property type="component" value="Unassembled WGS sequence"/>
</dbReference>
<evidence type="ECO:0000313" key="2">
    <source>
        <dbReference type="Proteomes" id="UP000799766"/>
    </source>
</evidence>
<gene>
    <name evidence="1" type="ORF">BDY21DRAFT_346153</name>
</gene>
<dbReference type="PANTHER" id="PTHR28106:SF1">
    <property type="entry name" value="MITOCHONDRIAL ATPASE COMPLEX SUBUNIT ATP10"/>
    <property type="match status" value="1"/>
</dbReference>
<name>A0A6A6NYY5_9PEZI</name>
<dbReference type="InterPro" id="IPR007849">
    <property type="entry name" value="ATP10"/>
</dbReference>
<dbReference type="OrthoDB" id="17089at2759"/>
<organism evidence="1 2">
    <name type="scientific">Lineolata rhizophorae</name>
    <dbReference type="NCBI Taxonomy" id="578093"/>
    <lineage>
        <taxon>Eukaryota</taxon>
        <taxon>Fungi</taxon>
        <taxon>Dikarya</taxon>
        <taxon>Ascomycota</taxon>
        <taxon>Pezizomycotina</taxon>
        <taxon>Dothideomycetes</taxon>
        <taxon>Dothideomycetes incertae sedis</taxon>
        <taxon>Lineolatales</taxon>
        <taxon>Lineolataceae</taxon>
        <taxon>Lineolata</taxon>
    </lineage>
</organism>
<dbReference type="AlphaFoldDB" id="A0A6A6NYY5"/>
<reference evidence="1" key="1">
    <citation type="journal article" date="2020" name="Stud. Mycol.">
        <title>101 Dothideomycetes genomes: a test case for predicting lifestyles and emergence of pathogens.</title>
        <authorList>
            <person name="Haridas S."/>
            <person name="Albert R."/>
            <person name="Binder M."/>
            <person name="Bloem J."/>
            <person name="Labutti K."/>
            <person name="Salamov A."/>
            <person name="Andreopoulos B."/>
            <person name="Baker S."/>
            <person name="Barry K."/>
            <person name="Bills G."/>
            <person name="Bluhm B."/>
            <person name="Cannon C."/>
            <person name="Castanera R."/>
            <person name="Culley D."/>
            <person name="Daum C."/>
            <person name="Ezra D."/>
            <person name="Gonzalez J."/>
            <person name="Henrissat B."/>
            <person name="Kuo A."/>
            <person name="Liang C."/>
            <person name="Lipzen A."/>
            <person name="Lutzoni F."/>
            <person name="Magnuson J."/>
            <person name="Mondo S."/>
            <person name="Nolan M."/>
            <person name="Ohm R."/>
            <person name="Pangilinan J."/>
            <person name="Park H.-J."/>
            <person name="Ramirez L."/>
            <person name="Alfaro M."/>
            <person name="Sun H."/>
            <person name="Tritt A."/>
            <person name="Yoshinaga Y."/>
            <person name="Zwiers L.-H."/>
            <person name="Turgeon B."/>
            <person name="Goodwin S."/>
            <person name="Spatafora J."/>
            <person name="Crous P."/>
            <person name="Grigoriev I."/>
        </authorList>
    </citation>
    <scope>NUCLEOTIDE SEQUENCE</scope>
    <source>
        <strain evidence="1">ATCC 16933</strain>
    </source>
</reference>
<protein>
    <submittedName>
        <fullName evidence="1">ATP10 protein-domain-containing protein</fullName>
    </submittedName>
</protein>
<proteinExistence type="predicted"/>
<evidence type="ECO:0000313" key="1">
    <source>
        <dbReference type="EMBL" id="KAF2456808.1"/>
    </source>
</evidence>